<dbReference type="OrthoDB" id="3557068at2"/>
<accession>H8G5K6</accession>
<protein>
    <submittedName>
        <fullName evidence="1">Uncharacterized protein</fullName>
    </submittedName>
</protein>
<dbReference type="HOGENOM" id="CLU_171108_1_0_11"/>
<dbReference type="Proteomes" id="UP000004705">
    <property type="component" value="Chromosome"/>
</dbReference>
<dbReference type="RefSeq" id="WP_005441613.1">
    <property type="nucleotide sequence ID" value="NZ_CM001466.1"/>
</dbReference>
<reference evidence="1 2" key="1">
    <citation type="journal article" date="2012" name="Stand. Genomic Sci.">
        <title>Genome sequence of the soil bacterium Saccharomonospora azurea type strain (NA-128(T)).</title>
        <authorList>
            <person name="Klenk H.P."/>
            <person name="Held B."/>
            <person name="Lucas S."/>
            <person name="Lapidus A."/>
            <person name="Copeland A."/>
            <person name="Hammon N."/>
            <person name="Pitluck S."/>
            <person name="Goodwin L.A."/>
            <person name="Han C."/>
            <person name="Tapia R."/>
            <person name="Brambilla E.M."/>
            <person name="Potter G."/>
            <person name="Land M."/>
            <person name="Ivanova N."/>
            <person name="Rohde M."/>
            <person name="Goker M."/>
            <person name="Detter J.C."/>
            <person name="Kyrpides N.C."/>
            <person name="Woyke T."/>
        </authorList>
    </citation>
    <scope>NUCLEOTIDE SEQUENCE [LARGE SCALE GENOMIC DNA]</scope>
    <source>
        <strain evidence="1 2">NA-128</strain>
    </source>
</reference>
<name>H8G5K6_9PSEU</name>
<organism evidence="1 2">
    <name type="scientific">Saccharomonospora azurea NA-128</name>
    <dbReference type="NCBI Taxonomy" id="882081"/>
    <lineage>
        <taxon>Bacteria</taxon>
        <taxon>Bacillati</taxon>
        <taxon>Actinomycetota</taxon>
        <taxon>Actinomycetes</taxon>
        <taxon>Pseudonocardiales</taxon>
        <taxon>Pseudonocardiaceae</taxon>
        <taxon>Saccharomonospora</taxon>
    </lineage>
</organism>
<proteinExistence type="predicted"/>
<evidence type="ECO:0000313" key="2">
    <source>
        <dbReference type="Proteomes" id="UP000004705"/>
    </source>
</evidence>
<gene>
    <name evidence="1" type="ORF">SacazDRAFT_02288</name>
</gene>
<evidence type="ECO:0000313" key="1">
    <source>
        <dbReference type="EMBL" id="EHY89197.1"/>
    </source>
</evidence>
<dbReference type="EMBL" id="CM001466">
    <property type="protein sequence ID" value="EHY89197.1"/>
    <property type="molecule type" value="Genomic_DNA"/>
</dbReference>
<keyword evidence="2" id="KW-1185">Reference proteome</keyword>
<dbReference type="AlphaFoldDB" id="H8G5K6"/>
<sequence>MIGQDRELLARLSRVNAGIGEITLALLHAQDGGELPADGLREIGQALRALGCDMIARADEIEWTPVIEGAAR</sequence>